<dbReference type="InterPro" id="IPR026960">
    <property type="entry name" value="RVT-Znf"/>
</dbReference>
<reference evidence="3" key="1">
    <citation type="submission" date="2013-09" db="EMBL/GenBank/DDBJ databases">
        <title>Corchorus olitorius genome sequencing.</title>
        <authorList>
            <person name="Alam M."/>
            <person name="Haque M.S."/>
            <person name="Islam M.S."/>
            <person name="Emdad E.M."/>
            <person name="Islam M.M."/>
            <person name="Ahmed B."/>
            <person name="Halim A."/>
            <person name="Hossen Q.M.M."/>
            <person name="Hossain M.Z."/>
            <person name="Ahmed R."/>
            <person name="Khan M.M."/>
            <person name="Islam R."/>
            <person name="Rashid M.M."/>
            <person name="Khan S.A."/>
            <person name="Rahman M.S."/>
            <person name="Alam M."/>
            <person name="Yahiya A.S."/>
            <person name="Khan M.S."/>
            <person name="Azam M.S."/>
            <person name="Haque T."/>
            <person name="Lashkar M.Z.H."/>
            <person name="Akhand A.I."/>
            <person name="Morshed G."/>
            <person name="Roy S."/>
            <person name="Uddin K.S."/>
            <person name="Rabeya T."/>
            <person name="Hossain A.S."/>
            <person name="Chowdhury A."/>
            <person name="Snigdha A.R."/>
            <person name="Mortoza M.S."/>
            <person name="Matin S.A."/>
            <person name="Hoque S.M.E."/>
            <person name="Islam M.K."/>
            <person name="Roy D.K."/>
            <person name="Haider R."/>
            <person name="Moosa M.M."/>
            <person name="Elias S.M."/>
            <person name="Hasan A.M."/>
            <person name="Jahan S."/>
            <person name="Shafiuddin M."/>
            <person name="Mahmood N."/>
            <person name="Shommy N.S."/>
        </authorList>
    </citation>
    <scope>NUCLEOTIDE SEQUENCE [LARGE SCALE GENOMIC DNA]</scope>
    <source>
        <strain evidence="3">cv. O-4</strain>
    </source>
</reference>
<protein>
    <recommendedName>
        <fullName evidence="1">Reverse transcriptase zinc-binding domain-containing protein</fullName>
    </recommendedName>
</protein>
<dbReference type="EMBL" id="AWUE01021472">
    <property type="protein sequence ID" value="OMO62112.1"/>
    <property type="molecule type" value="Genomic_DNA"/>
</dbReference>
<dbReference type="Proteomes" id="UP000187203">
    <property type="component" value="Unassembled WGS sequence"/>
</dbReference>
<evidence type="ECO:0000313" key="3">
    <source>
        <dbReference type="Proteomes" id="UP000187203"/>
    </source>
</evidence>
<name>A0A1R3GVK8_9ROSI</name>
<dbReference type="STRING" id="93759.A0A1R3GVK8"/>
<accession>A0A1R3GVK8</accession>
<organism evidence="2 3">
    <name type="scientific">Corchorus olitorius</name>
    <dbReference type="NCBI Taxonomy" id="93759"/>
    <lineage>
        <taxon>Eukaryota</taxon>
        <taxon>Viridiplantae</taxon>
        <taxon>Streptophyta</taxon>
        <taxon>Embryophyta</taxon>
        <taxon>Tracheophyta</taxon>
        <taxon>Spermatophyta</taxon>
        <taxon>Magnoliopsida</taxon>
        <taxon>eudicotyledons</taxon>
        <taxon>Gunneridae</taxon>
        <taxon>Pentapetalae</taxon>
        <taxon>rosids</taxon>
        <taxon>malvids</taxon>
        <taxon>Malvales</taxon>
        <taxon>Malvaceae</taxon>
        <taxon>Grewioideae</taxon>
        <taxon>Apeibeae</taxon>
        <taxon>Corchorus</taxon>
    </lineage>
</organism>
<evidence type="ECO:0000313" key="2">
    <source>
        <dbReference type="EMBL" id="OMO62112.1"/>
    </source>
</evidence>
<sequence>MVYQCSPKVKIFGWRLFHEIIPVLGNLAARGLEVDSTCFQCKTGHESVPHAVQDCDFAAAVWNIVKGKYTDGDQVEEGASCDRFFGELEWRDIPLTTAVTLPFVAVEKISWEAPE</sequence>
<feature type="domain" description="Reverse transcriptase zinc-binding" evidence="1">
    <location>
        <begin position="4"/>
        <end position="62"/>
    </location>
</feature>
<gene>
    <name evidence="2" type="ORF">COLO4_33218</name>
</gene>
<dbReference type="OrthoDB" id="998849at2759"/>
<dbReference type="AlphaFoldDB" id="A0A1R3GVK8"/>
<dbReference type="Pfam" id="PF13966">
    <property type="entry name" value="zf-RVT"/>
    <property type="match status" value="1"/>
</dbReference>
<comment type="caution">
    <text evidence="2">The sequence shown here is derived from an EMBL/GenBank/DDBJ whole genome shotgun (WGS) entry which is preliminary data.</text>
</comment>
<proteinExistence type="predicted"/>
<evidence type="ECO:0000259" key="1">
    <source>
        <dbReference type="Pfam" id="PF13966"/>
    </source>
</evidence>
<keyword evidence="3" id="KW-1185">Reference proteome</keyword>